<evidence type="ECO:0000256" key="2">
    <source>
        <dbReference type="ARBA" id="ARBA00012438"/>
    </source>
</evidence>
<dbReference type="PANTHER" id="PTHR43711:SF1">
    <property type="entry name" value="HISTIDINE KINASE 1"/>
    <property type="match status" value="1"/>
</dbReference>
<dbReference type="CDD" id="cd00075">
    <property type="entry name" value="HATPase"/>
    <property type="match status" value="1"/>
</dbReference>
<organism evidence="8 9">
    <name type="scientific">Candidatus Nitrosocosmicus franklandianus</name>
    <dbReference type="NCBI Taxonomy" id="1798806"/>
    <lineage>
        <taxon>Archaea</taxon>
        <taxon>Nitrososphaerota</taxon>
        <taxon>Nitrososphaeria</taxon>
        <taxon>Nitrososphaerales</taxon>
        <taxon>Nitrososphaeraceae</taxon>
        <taxon>Candidatus Nitrosocosmicus</taxon>
    </lineage>
</organism>
<evidence type="ECO:0000259" key="7">
    <source>
        <dbReference type="PROSITE" id="PS50109"/>
    </source>
</evidence>
<dbReference type="InterPro" id="IPR005467">
    <property type="entry name" value="His_kinase_dom"/>
</dbReference>
<dbReference type="InterPro" id="IPR004358">
    <property type="entry name" value="Sig_transdc_His_kin-like_C"/>
</dbReference>
<dbReference type="SMART" id="SM00388">
    <property type="entry name" value="HisKA"/>
    <property type="match status" value="1"/>
</dbReference>
<dbReference type="Pfam" id="PF02518">
    <property type="entry name" value="HATPase_c"/>
    <property type="match status" value="1"/>
</dbReference>
<dbReference type="SUPFAM" id="SSF55874">
    <property type="entry name" value="ATPase domain of HSP90 chaperone/DNA topoisomerase II/histidine kinase"/>
    <property type="match status" value="1"/>
</dbReference>
<dbReference type="KEGG" id="nfn:NFRAN_0201"/>
<dbReference type="RefSeq" id="WP_134482641.1">
    <property type="nucleotide sequence ID" value="NZ_LR216287.1"/>
</dbReference>
<dbReference type="InterPro" id="IPR003661">
    <property type="entry name" value="HisK_dim/P_dom"/>
</dbReference>
<keyword evidence="5" id="KW-0418">Kinase</keyword>
<dbReference type="EMBL" id="LR216287">
    <property type="protein sequence ID" value="VFJ12522.1"/>
    <property type="molecule type" value="Genomic_DNA"/>
</dbReference>
<feature type="domain" description="Histidine kinase" evidence="7">
    <location>
        <begin position="505"/>
        <end position="728"/>
    </location>
</feature>
<evidence type="ECO:0000256" key="3">
    <source>
        <dbReference type="ARBA" id="ARBA00022553"/>
    </source>
</evidence>
<gene>
    <name evidence="8" type="primary">srrB</name>
    <name evidence="8" type="ORF">NFRAN_0201</name>
</gene>
<dbReference type="InterPro" id="IPR036097">
    <property type="entry name" value="HisK_dim/P_sf"/>
</dbReference>
<dbReference type="InterPro" id="IPR003594">
    <property type="entry name" value="HATPase_dom"/>
</dbReference>
<evidence type="ECO:0000313" key="9">
    <source>
        <dbReference type="Proteomes" id="UP000294299"/>
    </source>
</evidence>
<dbReference type="Proteomes" id="UP000294299">
    <property type="component" value="Chromosome NFRAN"/>
</dbReference>
<keyword evidence="9" id="KW-1185">Reference proteome</keyword>
<comment type="catalytic activity">
    <reaction evidence="1">
        <text>ATP + protein L-histidine = ADP + protein N-phospho-L-histidine.</text>
        <dbReference type="EC" id="2.7.13.3"/>
    </reaction>
</comment>
<dbReference type="GO" id="GO:0000155">
    <property type="term" value="F:phosphorelay sensor kinase activity"/>
    <property type="evidence" value="ECO:0007669"/>
    <property type="project" value="InterPro"/>
</dbReference>
<dbReference type="PROSITE" id="PS50109">
    <property type="entry name" value="HIS_KIN"/>
    <property type="match status" value="1"/>
</dbReference>
<evidence type="ECO:0000313" key="8">
    <source>
        <dbReference type="EMBL" id="VFJ12522.1"/>
    </source>
</evidence>
<dbReference type="PANTHER" id="PTHR43711">
    <property type="entry name" value="TWO-COMPONENT HISTIDINE KINASE"/>
    <property type="match status" value="1"/>
</dbReference>
<dbReference type="InterPro" id="IPR050736">
    <property type="entry name" value="Sensor_HK_Regulatory"/>
</dbReference>
<dbReference type="SMART" id="SM00387">
    <property type="entry name" value="HATPase_c"/>
    <property type="match status" value="1"/>
</dbReference>
<dbReference type="PRINTS" id="PR00344">
    <property type="entry name" value="BCTRLSENSOR"/>
</dbReference>
<name>A0A484I962_9ARCH</name>
<evidence type="ECO:0000256" key="1">
    <source>
        <dbReference type="ARBA" id="ARBA00000085"/>
    </source>
</evidence>
<reference evidence="8 9" key="1">
    <citation type="submission" date="2019-02" db="EMBL/GenBank/DDBJ databases">
        <authorList>
            <person name="Lehtovirta-Morley E L."/>
        </authorList>
    </citation>
    <scope>NUCLEOTIDE SEQUENCE [LARGE SCALE GENOMIC DNA]</scope>
    <source>
        <strain evidence="8">NFRAN1</strain>
    </source>
</reference>
<evidence type="ECO:0000256" key="4">
    <source>
        <dbReference type="ARBA" id="ARBA00022679"/>
    </source>
</evidence>
<dbReference type="CDD" id="cd00082">
    <property type="entry name" value="HisKA"/>
    <property type="match status" value="1"/>
</dbReference>
<sequence>MRNTKSRMDITFDSNAPSIVVKIPEYRHGYSDILNRGGTIRCITEITADNIEDCKELFQMVTELRHLDGMKGGIALNESEYMATTILQEAKPLTEVIYSNADEVVAQGQYIFETLWKNAVPAVKRIKEIEEGKTTEYITKILSRSEGSLNEQKLGDILFNAKEIDMVSSAEGLSMGYNYFKFMTKEEEEEEGERIRREKCAIRVLIEASKDNVELVKKYIDLGIEVRYLMQEPSIYFAVTNRDMMATIERMEMEELAESLLYSNDPHYVERFKLIFERLWNDSKPADEIINLLEKDEEIPFIETIENSGRTISLIRGLIAKANNEVLGIIPSYEALLRQIDMGMFDHIVKSSGGKKISVKILVTDKIKSQDSNGIITIEKGKYRLSLRRKNSEDMNSADKTSEFTINEMNNLTLRSVFSENIRPQMGMIIVDKCKSIVIEPKETDSDNILSHIGMASYSNSTQISKSYATMFESLWNYSKMYDLIEKSIERLKTHDRMQREFIDIVAHELRTPLQSILGLTEILKSRTKEKETKDILVTINENGNRLHRFVENVLTATKLEGYFSKIPRETFDLSSLLKEIVDLYKERFANINRSNVPHSKEIHFECKGFDKVCMVNANKLHMSMVITNILENAISFIPLKQKGLITITVSQSGKDVIVHIRDNGEGIHPEILHRLFTKFASKSFYGSGLGLYNCRKIMHMHHGGIWAKNNPSNEKGATFSFRLPLRS</sequence>
<keyword evidence="6" id="KW-0902">Two-component regulatory system</keyword>
<protein>
    <recommendedName>
        <fullName evidence="2">histidine kinase</fullName>
        <ecNumber evidence="2">2.7.13.3</ecNumber>
    </recommendedName>
</protein>
<accession>A0A484I962</accession>
<evidence type="ECO:0000256" key="5">
    <source>
        <dbReference type="ARBA" id="ARBA00022777"/>
    </source>
</evidence>
<dbReference type="InterPro" id="IPR036890">
    <property type="entry name" value="HATPase_C_sf"/>
</dbReference>
<proteinExistence type="predicted"/>
<dbReference type="Pfam" id="PF00512">
    <property type="entry name" value="HisKA"/>
    <property type="match status" value="1"/>
</dbReference>
<dbReference type="AlphaFoldDB" id="A0A484I962"/>
<keyword evidence="4 8" id="KW-0808">Transferase</keyword>
<dbReference type="Gene3D" id="3.30.565.10">
    <property type="entry name" value="Histidine kinase-like ATPase, C-terminal domain"/>
    <property type="match status" value="1"/>
</dbReference>
<keyword evidence="3" id="KW-0597">Phosphoprotein</keyword>
<dbReference type="GeneID" id="39419778"/>
<dbReference type="Gene3D" id="1.10.287.130">
    <property type="match status" value="1"/>
</dbReference>
<evidence type="ECO:0000256" key="6">
    <source>
        <dbReference type="ARBA" id="ARBA00023012"/>
    </source>
</evidence>
<dbReference type="OrthoDB" id="342253at2157"/>
<dbReference type="EC" id="2.7.13.3" evidence="2"/>
<dbReference type="SUPFAM" id="SSF47384">
    <property type="entry name" value="Homodimeric domain of signal transducing histidine kinase"/>
    <property type="match status" value="1"/>
</dbReference>